<protein>
    <recommendedName>
        <fullName evidence="16">EF-hand domain-containing protein</fullName>
    </recommendedName>
</protein>
<dbReference type="CDD" id="cd15900">
    <property type="entry name" value="EFh_MICU"/>
    <property type="match status" value="1"/>
</dbReference>
<evidence type="ECO:0000256" key="1">
    <source>
        <dbReference type="ARBA" id="ARBA00004273"/>
    </source>
</evidence>
<reference evidence="17 18" key="1">
    <citation type="submission" date="2022-05" db="EMBL/GenBank/DDBJ databases">
        <authorList>
            <consortium name="Genoscope - CEA"/>
            <person name="William W."/>
        </authorList>
    </citation>
    <scope>NUCLEOTIDE SEQUENCE [LARGE SCALE GENOMIC DNA]</scope>
</reference>
<dbReference type="Pfam" id="PF13202">
    <property type="entry name" value="EF-hand_5"/>
    <property type="match status" value="1"/>
</dbReference>
<sequence>MSMLKVVRTFTNNQLFRQNLSRLLRNVQFCARFASESARFQSGEQDFDKEAYNRRQKRLVAAIIGSSVGLIGSSYCLYRKLSKANAQSPNAALDSRNPGGEKNSDENKEEETDGKRKKGKHGFRERRIIEYENRIRQYSTPDKVFRYFASLKVVHVGEDNEVFMTPEDFVRSLTPGKIQPAGLGLDEHERFNSEKHKYKGLLSDQLGSDSVFLKMGEYGLISFSDYIFLLTVLSIPPRMFKIAFQMFDFNGDGEVSPEEFEKVQSILFSLTQTGMRHRDHSVTGSVLSPHVNSGLKEYFFGKNMEKKLTVQRFAEFQKNLQQEVMFLEFNSYDLVDGRITEWDFADMLLTYSSFHEKKKQKILRKVKKCFKENSQGITFKDYLDFFCFMRNISEADMALSFHNAAGKPIDPDTFKQVAKTVMDVNLSDNVVDVVYKMFDENDDGVLSHKEFVVVMKNQLVRGLENPKDTGFSRLMQAIWHCAKHVTYTTLHPKKSTTAED</sequence>
<keyword evidence="4" id="KW-0109">Calcium transport</keyword>
<dbReference type="PROSITE" id="PS50222">
    <property type="entry name" value="EF_HAND_2"/>
    <property type="match status" value="2"/>
</dbReference>
<comment type="subcellular location">
    <subcellularLocation>
        <location evidence="1">Mitochondrion inner membrane</location>
    </subcellularLocation>
    <subcellularLocation>
        <location evidence="2">Mitochondrion intermembrane space</location>
    </subcellularLocation>
</comment>
<evidence type="ECO:0000256" key="13">
    <source>
        <dbReference type="ARBA" id="ARBA00038333"/>
    </source>
</evidence>
<dbReference type="InterPro" id="IPR011992">
    <property type="entry name" value="EF-hand-dom_pair"/>
</dbReference>
<dbReference type="PROSITE" id="PS00018">
    <property type="entry name" value="EF_HAND_1"/>
    <property type="match status" value="2"/>
</dbReference>
<keyword evidence="6" id="KW-0677">Repeat</keyword>
<dbReference type="SMART" id="SM00054">
    <property type="entry name" value="EFh"/>
    <property type="match status" value="2"/>
</dbReference>
<dbReference type="PANTHER" id="PTHR12294">
    <property type="entry name" value="EF HAND DOMAIN FAMILY A1,A2-RELATED"/>
    <property type="match status" value="1"/>
</dbReference>
<keyword evidence="15" id="KW-1133">Transmembrane helix</keyword>
<evidence type="ECO:0000256" key="7">
    <source>
        <dbReference type="ARBA" id="ARBA00022792"/>
    </source>
</evidence>
<keyword evidence="5" id="KW-0479">Metal-binding</keyword>
<proteinExistence type="inferred from homology"/>
<gene>
    <name evidence="17" type="ORF">PEVE_00020410</name>
</gene>
<feature type="region of interest" description="Disordered" evidence="14">
    <location>
        <begin position="87"/>
        <end position="122"/>
    </location>
</feature>
<keyword evidence="3" id="KW-0813">Transport</keyword>
<evidence type="ECO:0000256" key="12">
    <source>
        <dbReference type="ARBA" id="ARBA00023136"/>
    </source>
</evidence>
<comment type="similarity">
    <text evidence="13">Belongs to the MICU1 family. MICU1 subfamily.</text>
</comment>
<evidence type="ECO:0000313" key="17">
    <source>
        <dbReference type="EMBL" id="CAH3023759.1"/>
    </source>
</evidence>
<dbReference type="InterPro" id="IPR039800">
    <property type="entry name" value="MICU1/2/3"/>
</dbReference>
<keyword evidence="12 15" id="KW-0472">Membrane</keyword>
<keyword evidence="7" id="KW-0999">Mitochondrion inner membrane</keyword>
<dbReference type="Gene3D" id="1.10.238.10">
    <property type="entry name" value="EF-hand"/>
    <property type="match status" value="2"/>
</dbReference>
<evidence type="ECO:0000256" key="4">
    <source>
        <dbReference type="ARBA" id="ARBA00022568"/>
    </source>
</evidence>
<evidence type="ECO:0000256" key="14">
    <source>
        <dbReference type="SAM" id="MobiDB-lite"/>
    </source>
</evidence>
<feature type="transmembrane region" description="Helical" evidence="15">
    <location>
        <begin position="59"/>
        <end position="78"/>
    </location>
</feature>
<organism evidence="17 18">
    <name type="scientific">Porites evermanni</name>
    <dbReference type="NCBI Taxonomy" id="104178"/>
    <lineage>
        <taxon>Eukaryota</taxon>
        <taxon>Metazoa</taxon>
        <taxon>Cnidaria</taxon>
        <taxon>Anthozoa</taxon>
        <taxon>Hexacorallia</taxon>
        <taxon>Scleractinia</taxon>
        <taxon>Fungiina</taxon>
        <taxon>Poritidae</taxon>
        <taxon>Porites</taxon>
    </lineage>
</organism>
<evidence type="ECO:0000256" key="3">
    <source>
        <dbReference type="ARBA" id="ARBA00022448"/>
    </source>
</evidence>
<name>A0ABN8M2E5_9CNID</name>
<keyword evidence="11" id="KW-0496">Mitochondrion</keyword>
<dbReference type="PANTHER" id="PTHR12294:SF1">
    <property type="entry name" value="CALCIUM UPTAKE PROTEIN 1, MITOCHONDRIAL"/>
    <property type="match status" value="1"/>
</dbReference>
<evidence type="ECO:0000256" key="8">
    <source>
        <dbReference type="ARBA" id="ARBA00022837"/>
    </source>
</evidence>
<dbReference type="InterPro" id="IPR018247">
    <property type="entry name" value="EF_Hand_1_Ca_BS"/>
</dbReference>
<dbReference type="SUPFAM" id="SSF47473">
    <property type="entry name" value="EF-hand"/>
    <property type="match status" value="2"/>
</dbReference>
<evidence type="ECO:0000256" key="15">
    <source>
        <dbReference type="SAM" id="Phobius"/>
    </source>
</evidence>
<evidence type="ECO:0000313" key="18">
    <source>
        <dbReference type="Proteomes" id="UP001159427"/>
    </source>
</evidence>
<evidence type="ECO:0000256" key="6">
    <source>
        <dbReference type="ARBA" id="ARBA00022737"/>
    </source>
</evidence>
<keyword evidence="15" id="KW-0812">Transmembrane</keyword>
<dbReference type="InterPro" id="IPR002048">
    <property type="entry name" value="EF_hand_dom"/>
</dbReference>
<keyword evidence="18" id="KW-1185">Reference proteome</keyword>
<keyword evidence="8" id="KW-0106">Calcium</keyword>
<evidence type="ECO:0000256" key="9">
    <source>
        <dbReference type="ARBA" id="ARBA00022946"/>
    </source>
</evidence>
<dbReference type="Proteomes" id="UP001159427">
    <property type="component" value="Unassembled WGS sequence"/>
</dbReference>
<keyword evidence="9" id="KW-0809">Transit peptide</keyword>
<evidence type="ECO:0000256" key="10">
    <source>
        <dbReference type="ARBA" id="ARBA00023065"/>
    </source>
</evidence>
<evidence type="ECO:0000256" key="5">
    <source>
        <dbReference type="ARBA" id="ARBA00022723"/>
    </source>
</evidence>
<dbReference type="Pfam" id="PF13833">
    <property type="entry name" value="EF-hand_8"/>
    <property type="match status" value="1"/>
</dbReference>
<dbReference type="EMBL" id="CALNXI010000274">
    <property type="protein sequence ID" value="CAH3023759.1"/>
    <property type="molecule type" value="Genomic_DNA"/>
</dbReference>
<comment type="caution">
    <text evidence="17">The sequence shown here is derived from an EMBL/GenBank/DDBJ whole genome shotgun (WGS) entry which is preliminary data.</text>
</comment>
<feature type="domain" description="EF-hand" evidence="16">
    <location>
        <begin position="426"/>
        <end position="461"/>
    </location>
</feature>
<accession>A0ABN8M2E5</accession>
<evidence type="ECO:0000259" key="16">
    <source>
        <dbReference type="PROSITE" id="PS50222"/>
    </source>
</evidence>
<keyword evidence="10" id="KW-0406">Ion transport</keyword>
<feature type="domain" description="EF-hand" evidence="16">
    <location>
        <begin position="235"/>
        <end position="270"/>
    </location>
</feature>
<evidence type="ECO:0000256" key="11">
    <source>
        <dbReference type="ARBA" id="ARBA00023128"/>
    </source>
</evidence>
<evidence type="ECO:0000256" key="2">
    <source>
        <dbReference type="ARBA" id="ARBA00004569"/>
    </source>
</evidence>